<dbReference type="AlphaFoldDB" id="R8BIS9"/>
<dbReference type="InterPro" id="IPR011990">
    <property type="entry name" value="TPR-like_helical_dom_sf"/>
</dbReference>
<comment type="subcellular location">
    <subcellularLocation>
        <location evidence="1">Mitochondrion</location>
    </subcellularLocation>
</comment>
<evidence type="ECO:0000256" key="2">
    <source>
        <dbReference type="ARBA" id="ARBA00022946"/>
    </source>
</evidence>
<dbReference type="HOGENOM" id="CLU_689254_0_0_1"/>
<evidence type="ECO:0000313" key="4">
    <source>
        <dbReference type="EMBL" id="EON99152.1"/>
    </source>
</evidence>
<keyword evidence="3" id="KW-0496">Mitochondrion</keyword>
<dbReference type="Proteomes" id="UP000014074">
    <property type="component" value="Unassembled WGS sequence"/>
</dbReference>
<dbReference type="GeneID" id="19325919"/>
<dbReference type="KEGG" id="tmn:UCRPA7_5371"/>
<protein>
    <submittedName>
        <fullName evidence="4">Uncharacterized protein</fullName>
    </submittedName>
</protein>
<organism evidence="4 5">
    <name type="scientific">Phaeoacremonium minimum (strain UCR-PA7)</name>
    <name type="common">Esca disease fungus</name>
    <name type="synonym">Togninia minima</name>
    <dbReference type="NCBI Taxonomy" id="1286976"/>
    <lineage>
        <taxon>Eukaryota</taxon>
        <taxon>Fungi</taxon>
        <taxon>Dikarya</taxon>
        <taxon>Ascomycota</taxon>
        <taxon>Pezizomycotina</taxon>
        <taxon>Sordariomycetes</taxon>
        <taxon>Sordariomycetidae</taxon>
        <taxon>Togniniales</taxon>
        <taxon>Togniniaceae</taxon>
        <taxon>Phaeoacremonium</taxon>
    </lineage>
</organism>
<evidence type="ECO:0000256" key="1">
    <source>
        <dbReference type="ARBA" id="ARBA00004173"/>
    </source>
</evidence>
<dbReference type="InterPro" id="IPR024319">
    <property type="entry name" value="ATPase_expression_mit"/>
</dbReference>
<accession>R8BIS9</accession>
<evidence type="ECO:0000313" key="5">
    <source>
        <dbReference type="Proteomes" id="UP000014074"/>
    </source>
</evidence>
<proteinExistence type="predicted"/>
<keyword evidence="2" id="KW-0809">Transit peptide</keyword>
<dbReference type="RefSeq" id="XP_007916109.1">
    <property type="nucleotide sequence ID" value="XM_007917918.1"/>
</dbReference>
<dbReference type="eggNOG" id="ENOG502SN7Z">
    <property type="taxonomic scope" value="Eukaryota"/>
</dbReference>
<name>R8BIS9_PHAM7</name>
<dbReference type="Gene3D" id="1.25.40.10">
    <property type="entry name" value="Tetratricopeptide repeat domain"/>
    <property type="match status" value="1"/>
</dbReference>
<keyword evidence="5" id="KW-1185">Reference proteome</keyword>
<gene>
    <name evidence="4" type="ORF">UCRPA7_5371</name>
</gene>
<dbReference type="Pfam" id="PF12921">
    <property type="entry name" value="ATP13"/>
    <property type="match status" value="1"/>
</dbReference>
<sequence length="400" mass="45832">MHRFGQNPNVDDYAEHITRLLRKPKPVARVVAAMDTVGAAPDEKLVCTIMIAQARTGGLYALRGALLKYWGITINENEYTGEVEVGGGRSLPPDSPLVPSDRLLDAVVHGFCCNAEVAMALKLVDFISTRYGLHVRDETWSSLLEWTHILASKQVAWEWKIANFPQKVVSGKAVRLVWDTMVKEPYNFKPGIKEYNILLQELIAQGQLVRVMDLMRELRYFYDDAVQENENALFELVQTLGQQVEATAAMQRYRIAQSQKAYTWHCFNTWCRRLLKRVRGRGYDDELIVRILPQFIDEFGQFMPPKLSYRTATGYVDIKVENPATSIPKTRQSVELPAQGFRQEEGVPLSAFPWIAQQRSYLARLARRRATRVPRPEVRAPERLSVDGRLPARWLERELT</sequence>
<dbReference type="GO" id="GO:0005739">
    <property type="term" value="C:mitochondrion"/>
    <property type="evidence" value="ECO:0007669"/>
    <property type="project" value="UniProtKB-SubCell"/>
</dbReference>
<dbReference type="EMBL" id="KB933178">
    <property type="protein sequence ID" value="EON99152.1"/>
    <property type="molecule type" value="Genomic_DNA"/>
</dbReference>
<reference evidence="5" key="1">
    <citation type="journal article" date="2013" name="Genome Announc.">
        <title>Draft genome sequence of the ascomycete Phaeoacremonium aleophilum strain UCR-PA7, a causal agent of the esca disease complex in grapevines.</title>
        <authorList>
            <person name="Blanco-Ulate B."/>
            <person name="Rolshausen P."/>
            <person name="Cantu D."/>
        </authorList>
    </citation>
    <scope>NUCLEOTIDE SEQUENCE [LARGE SCALE GENOMIC DNA]</scope>
    <source>
        <strain evidence="5">UCR-PA7</strain>
    </source>
</reference>
<evidence type="ECO:0000256" key="3">
    <source>
        <dbReference type="ARBA" id="ARBA00023128"/>
    </source>
</evidence>
<dbReference type="OrthoDB" id="185373at2759"/>